<proteinExistence type="predicted"/>
<comment type="caution">
    <text evidence="1">The sequence shown here is derived from an EMBL/GenBank/DDBJ whole genome shotgun (WGS) entry which is preliminary data.</text>
</comment>
<accession>A0A955RHH5</accession>
<protein>
    <submittedName>
        <fullName evidence="1">Uncharacterized protein</fullName>
    </submittedName>
</protein>
<evidence type="ECO:0000313" key="1">
    <source>
        <dbReference type="EMBL" id="MCA9381450.1"/>
    </source>
</evidence>
<reference evidence="1" key="1">
    <citation type="submission" date="2020-04" db="EMBL/GenBank/DDBJ databases">
        <authorList>
            <person name="Zhang T."/>
        </authorList>
    </citation>
    <scope>NUCLEOTIDE SEQUENCE</scope>
    <source>
        <strain evidence="1">HKST-UBA13</strain>
    </source>
</reference>
<dbReference type="Proteomes" id="UP000775877">
    <property type="component" value="Unassembled WGS sequence"/>
</dbReference>
<gene>
    <name evidence="1" type="ORF">KC678_04250</name>
</gene>
<evidence type="ECO:0000313" key="2">
    <source>
        <dbReference type="Proteomes" id="UP000775877"/>
    </source>
</evidence>
<organism evidence="1 2">
    <name type="scientific">Candidatus Dojkabacteria bacterium</name>
    <dbReference type="NCBI Taxonomy" id="2099670"/>
    <lineage>
        <taxon>Bacteria</taxon>
        <taxon>Candidatus Dojkabacteria</taxon>
    </lineage>
</organism>
<name>A0A955RHH5_9BACT</name>
<dbReference type="AlphaFoldDB" id="A0A955RHH5"/>
<dbReference type="EMBL" id="JAGQLJ010000105">
    <property type="protein sequence ID" value="MCA9381450.1"/>
    <property type="molecule type" value="Genomic_DNA"/>
</dbReference>
<sequence>MKPLRFLLFLFIIIGAVAGAYLLYAQLSSPNIRIVENGYVFNASYSNNIWNYSISGELPNPCYTYYVNENINSNTADITFVVNKPGGETICTEVVEPITYTSTLNYSKDAKFNFKVVDGNNDSINNNYLDNLNENLFTIEKEYIDETGWAYAVNGTLPPCYSVVNSEQEILESYPEQIYIVLTIKKPEKSCSEDSPFEYNDSGMVQASPDATFRVKLNNIL</sequence>
<reference evidence="1" key="2">
    <citation type="journal article" date="2021" name="Microbiome">
        <title>Successional dynamics and alternative stable states in a saline activated sludge microbial community over 9 years.</title>
        <authorList>
            <person name="Wang Y."/>
            <person name="Ye J."/>
            <person name="Ju F."/>
            <person name="Liu L."/>
            <person name="Boyd J.A."/>
            <person name="Deng Y."/>
            <person name="Parks D.H."/>
            <person name="Jiang X."/>
            <person name="Yin X."/>
            <person name="Woodcroft B.J."/>
            <person name="Tyson G.W."/>
            <person name="Hugenholtz P."/>
            <person name="Polz M.F."/>
            <person name="Zhang T."/>
        </authorList>
    </citation>
    <scope>NUCLEOTIDE SEQUENCE</scope>
    <source>
        <strain evidence="1">HKST-UBA13</strain>
    </source>
</reference>